<dbReference type="InterPro" id="IPR051806">
    <property type="entry name" value="HAD-like_SPP"/>
</dbReference>
<name>A0A427YUL2_9TREE</name>
<reference evidence="1 2" key="1">
    <citation type="submission" date="2018-11" db="EMBL/GenBank/DDBJ databases">
        <title>Genome sequence of Saitozyma podzolica DSM 27192.</title>
        <authorList>
            <person name="Aliyu H."/>
            <person name="Gorte O."/>
            <person name="Ochsenreither K."/>
        </authorList>
    </citation>
    <scope>NUCLEOTIDE SEQUENCE [LARGE SCALE GENOMIC DNA]</scope>
    <source>
        <strain evidence="1 2">DSM 27192</strain>
    </source>
</reference>
<dbReference type="InterPro" id="IPR023214">
    <property type="entry name" value="HAD_sf"/>
</dbReference>
<dbReference type="NCBIfam" id="TIGR01509">
    <property type="entry name" value="HAD-SF-IA-v3"/>
    <property type="match status" value="1"/>
</dbReference>
<dbReference type="CDD" id="cd07527">
    <property type="entry name" value="HAD_ScGPP-like"/>
    <property type="match status" value="1"/>
</dbReference>
<dbReference type="Gene3D" id="3.40.50.1000">
    <property type="entry name" value="HAD superfamily/HAD-like"/>
    <property type="match status" value="1"/>
</dbReference>
<proteinExistence type="predicted"/>
<organism evidence="1 2">
    <name type="scientific">Saitozyma podzolica</name>
    <dbReference type="NCBI Taxonomy" id="1890683"/>
    <lineage>
        <taxon>Eukaryota</taxon>
        <taxon>Fungi</taxon>
        <taxon>Dikarya</taxon>
        <taxon>Basidiomycota</taxon>
        <taxon>Agaricomycotina</taxon>
        <taxon>Tremellomycetes</taxon>
        <taxon>Tremellales</taxon>
        <taxon>Trimorphomycetaceae</taxon>
        <taxon>Saitozyma</taxon>
    </lineage>
</organism>
<dbReference type="PANTHER" id="PTHR43481">
    <property type="entry name" value="FRUCTOSE-1-PHOSPHATE PHOSPHATASE"/>
    <property type="match status" value="1"/>
</dbReference>
<comment type="caution">
    <text evidence="1">The sequence shown here is derived from an EMBL/GenBank/DDBJ whole genome shotgun (WGS) entry which is preliminary data.</text>
</comment>
<dbReference type="PANTHER" id="PTHR43481:SF4">
    <property type="entry name" value="GLYCEROL-1-PHOSPHATE PHOSPHOHYDROLASE 1-RELATED"/>
    <property type="match status" value="1"/>
</dbReference>
<gene>
    <name evidence="1" type="ORF">EHS25_004634</name>
</gene>
<dbReference type="GO" id="GO:0050308">
    <property type="term" value="F:sugar-phosphatase activity"/>
    <property type="evidence" value="ECO:0007669"/>
    <property type="project" value="TreeGrafter"/>
</dbReference>
<protein>
    <submittedName>
        <fullName evidence="1">Uncharacterized protein</fullName>
    </submittedName>
</protein>
<dbReference type="SFLD" id="SFLDS00003">
    <property type="entry name" value="Haloacid_Dehalogenase"/>
    <property type="match status" value="1"/>
</dbReference>
<keyword evidence="2" id="KW-1185">Reference proteome</keyword>
<dbReference type="InterPro" id="IPR006439">
    <property type="entry name" value="HAD-SF_hydro_IA"/>
</dbReference>
<evidence type="ECO:0000313" key="2">
    <source>
        <dbReference type="Proteomes" id="UP000279259"/>
    </source>
</evidence>
<dbReference type="EMBL" id="RSCD01000002">
    <property type="protein sequence ID" value="RSH94828.1"/>
    <property type="molecule type" value="Genomic_DNA"/>
</dbReference>
<dbReference type="AlphaFoldDB" id="A0A427YUL2"/>
<dbReference type="InterPro" id="IPR023198">
    <property type="entry name" value="PGP-like_dom2"/>
</dbReference>
<dbReference type="SUPFAM" id="SSF56784">
    <property type="entry name" value="HAD-like"/>
    <property type="match status" value="1"/>
</dbReference>
<dbReference type="OrthoDB" id="40579at2759"/>
<dbReference type="Gene3D" id="1.10.150.240">
    <property type="entry name" value="Putative phosphatase, domain 2"/>
    <property type="match status" value="1"/>
</dbReference>
<evidence type="ECO:0000313" key="1">
    <source>
        <dbReference type="EMBL" id="RSH94828.1"/>
    </source>
</evidence>
<dbReference type="InterPro" id="IPR036412">
    <property type="entry name" value="HAD-like_sf"/>
</dbReference>
<accession>A0A427YUL2</accession>
<dbReference type="Proteomes" id="UP000279259">
    <property type="component" value="Unassembled WGS sequence"/>
</dbReference>
<dbReference type="SFLD" id="SFLDG01129">
    <property type="entry name" value="C1.5:_HAD__Beta-PGM__Phosphata"/>
    <property type="match status" value="1"/>
</dbReference>
<dbReference type="Pfam" id="PF00702">
    <property type="entry name" value="Hydrolase"/>
    <property type="match status" value="1"/>
</dbReference>
<dbReference type="STRING" id="1890683.A0A427YUL2"/>
<sequence>MTIETITTKAFLFDMDGTLIDSTPAVLATWQVFAEKYDLDLTQVLKSSHGVRTADNLRRWCGIEDEDRLAEEAALFENMIVEEARRLQAVGEAGLVALPGVSPLLKQLPSHGWAVVTSATGLYTSAALPLAGVPVPENLITAEKVTNGKPHPEPYMLGASILSVEPKDCIVVEDAPSGIRAGVAAGSRVLAVCTSHTRQQLEGHGATWTVEDLRDLRVTPSEGGFVCHLGASRLS</sequence>